<dbReference type="PANTHER" id="PTHR10907">
    <property type="entry name" value="REGUCALCIN"/>
    <property type="match status" value="1"/>
</dbReference>
<comment type="similarity">
    <text evidence="1">Belongs to the SMP-30/CGR1 family.</text>
</comment>
<name>A0ABV7PIV3_9BURK</name>
<dbReference type="GO" id="GO:0016787">
    <property type="term" value="F:hydrolase activity"/>
    <property type="evidence" value="ECO:0007669"/>
    <property type="project" value="UniProtKB-KW"/>
</dbReference>
<dbReference type="EC" id="3.1.1.99" evidence="3"/>
<evidence type="ECO:0000313" key="3">
    <source>
        <dbReference type="EMBL" id="MFC3459128.1"/>
    </source>
</evidence>
<dbReference type="PRINTS" id="PR01790">
    <property type="entry name" value="SMP30FAMILY"/>
</dbReference>
<sequence>MKNAKIDVVHDEAMQVGECPLWHDVESALYWVDINGLTVNRVHPASGKFSSWKMASEPSAIAADGDNNLVVATRQGFVRLNTTSGEVTDICPAPYDTSMVRFNDGRVDPQGRFWVGTMYEPRDKPAAEMYVLERDQLRLAWSGGMTNSNGLAWSLDGRTMFHADTTSHRIDVYDFDPDAGAAALNRNLVTFSTDKNSPDYGGRPDGAAVDSEGNYWIAMFEGGRLLKLSPTGELLREVQLPLRCPTGLAFGGADLRTLYITTASHGRSNAEKEQYPLTGKVLALRVDVPGVVQPDYRR</sequence>
<keyword evidence="4" id="KW-1185">Reference proteome</keyword>
<dbReference type="Proteomes" id="UP001595665">
    <property type="component" value="Unassembled WGS sequence"/>
</dbReference>
<gene>
    <name evidence="3" type="ORF">ACFOPH_12870</name>
</gene>
<proteinExistence type="inferred from homology"/>
<accession>A0ABV7PIV3</accession>
<feature type="domain" description="SMP-30/Gluconolactonase/LRE-like region" evidence="2">
    <location>
        <begin position="16"/>
        <end position="263"/>
    </location>
</feature>
<comment type="caution">
    <text evidence="3">The sequence shown here is derived from an EMBL/GenBank/DDBJ whole genome shotgun (WGS) entry which is preliminary data.</text>
</comment>
<dbReference type="RefSeq" id="WP_312550270.1">
    <property type="nucleotide sequence ID" value="NZ_JBHRVV010000001.1"/>
</dbReference>
<keyword evidence="3" id="KW-0378">Hydrolase</keyword>
<dbReference type="InterPro" id="IPR013658">
    <property type="entry name" value="SGL"/>
</dbReference>
<evidence type="ECO:0000256" key="1">
    <source>
        <dbReference type="ARBA" id="ARBA00008853"/>
    </source>
</evidence>
<dbReference type="PANTHER" id="PTHR10907:SF47">
    <property type="entry name" value="REGUCALCIN"/>
    <property type="match status" value="1"/>
</dbReference>
<dbReference type="Gene3D" id="2.120.10.30">
    <property type="entry name" value="TolB, C-terminal domain"/>
    <property type="match status" value="1"/>
</dbReference>
<evidence type="ECO:0000259" key="2">
    <source>
        <dbReference type="Pfam" id="PF08450"/>
    </source>
</evidence>
<dbReference type="InterPro" id="IPR011042">
    <property type="entry name" value="6-blade_b-propeller_TolB-like"/>
</dbReference>
<protein>
    <submittedName>
        <fullName evidence="3">SMP-30/gluconolactonase/LRE family protein</fullName>
        <ecNumber evidence="3">3.1.1.99</ecNumber>
    </submittedName>
</protein>
<dbReference type="Pfam" id="PF08450">
    <property type="entry name" value="SGL"/>
    <property type="match status" value="1"/>
</dbReference>
<organism evidence="3 4">
    <name type="scientific">Massilia haematophila</name>
    <dbReference type="NCBI Taxonomy" id="457923"/>
    <lineage>
        <taxon>Bacteria</taxon>
        <taxon>Pseudomonadati</taxon>
        <taxon>Pseudomonadota</taxon>
        <taxon>Betaproteobacteria</taxon>
        <taxon>Burkholderiales</taxon>
        <taxon>Oxalobacteraceae</taxon>
        <taxon>Telluria group</taxon>
        <taxon>Massilia</taxon>
    </lineage>
</organism>
<dbReference type="EMBL" id="JBHRVV010000001">
    <property type="protein sequence ID" value="MFC3459128.1"/>
    <property type="molecule type" value="Genomic_DNA"/>
</dbReference>
<reference evidence="4" key="1">
    <citation type="journal article" date="2019" name="Int. J. Syst. Evol. Microbiol.">
        <title>The Global Catalogue of Microorganisms (GCM) 10K type strain sequencing project: providing services to taxonomists for standard genome sequencing and annotation.</title>
        <authorList>
            <consortium name="The Broad Institute Genomics Platform"/>
            <consortium name="The Broad Institute Genome Sequencing Center for Infectious Disease"/>
            <person name="Wu L."/>
            <person name="Ma J."/>
        </authorList>
    </citation>
    <scope>NUCLEOTIDE SEQUENCE [LARGE SCALE GENOMIC DNA]</scope>
    <source>
        <strain evidence="4">CCM 7480</strain>
    </source>
</reference>
<dbReference type="SUPFAM" id="SSF63829">
    <property type="entry name" value="Calcium-dependent phosphotriesterase"/>
    <property type="match status" value="1"/>
</dbReference>
<evidence type="ECO:0000313" key="4">
    <source>
        <dbReference type="Proteomes" id="UP001595665"/>
    </source>
</evidence>
<dbReference type="InterPro" id="IPR005511">
    <property type="entry name" value="SMP-30"/>
</dbReference>